<dbReference type="AlphaFoldDB" id="A0A8S7CUY1"/>
<protein>
    <submittedName>
        <fullName evidence="1">Uncharacterized protein</fullName>
    </submittedName>
</protein>
<name>A0A8S7CUY1_ECOLX</name>
<reference evidence="1 2" key="1">
    <citation type="submission" date="2019-06" db="EMBL/GenBank/DDBJ databases">
        <authorList>
            <consortium name="NARMS: The National Antimicrobial Resistance Monitoring System"/>
        </authorList>
    </citation>
    <scope>NUCLEOTIDE SEQUENCE [LARGE SCALE GENOMIC DNA]</scope>
    <source>
        <strain evidence="1 2">FSIS11921886</strain>
    </source>
</reference>
<organism evidence="1 2">
    <name type="scientific">Escherichia coli</name>
    <dbReference type="NCBI Taxonomy" id="562"/>
    <lineage>
        <taxon>Bacteria</taxon>
        <taxon>Pseudomonadati</taxon>
        <taxon>Pseudomonadota</taxon>
        <taxon>Gammaproteobacteria</taxon>
        <taxon>Enterobacterales</taxon>
        <taxon>Enterobacteriaceae</taxon>
        <taxon>Escherichia</taxon>
    </lineage>
</organism>
<dbReference type="Gene3D" id="4.10.410.40">
    <property type="match status" value="1"/>
</dbReference>
<dbReference type="EMBL" id="AASDFP010000086">
    <property type="protein sequence ID" value="EFB2195164.1"/>
    <property type="molecule type" value="Genomic_DNA"/>
</dbReference>
<evidence type="ECO:0000313" key="2">
    <source>
        <dbReference type="Proteomes" id="UP000519859"/>
    </source>
</evidence>
<dbReference type="RefSeq" id="WP_194178782.1">
    <property type="nucleotide sequence ID" value="NZ_JAAOLL010000003.1"/>
</dbReference>
<gene>
    <name evidence="1" type="ORF">FIJ20_23815</name>
</gene>
<evidence type="ECO:0000313" key="1">
    <source>
        <dbReference type="EMBL" id="EFB2195164.1"/>
    </source>
</evidence>
<dbReference type="Proteomes" id="UP000519859">
    <property type="component" value="Unassembled WGS sequence"/>
</dbReference>
<proteinExistence type="predicted"/>
<sequence length="415" mass="44863">MTNTIFSGNSVRVFYNPDVNNSATATAGNTEIEKIAAFPNFSYSSEMQNYEIYDNEYEEKLAGQINLDPIDITVHYIPGSKSHQYLDNKVKSGEQFQITIHYVDQEGEVDILIVNGKVASKNISGDKENTVIATYQFIPEAIVAAGTRTSPNTLYRSDYGVGSDGSTNYPQYSGVNPMGNSFIKIDGANSENPAGVDVHGIGLVDNNNKSKIVVSESGELKVYIKNATSGWQRLYTGTEMDSRYLNAADNLSDLTDKTAAQTNLNVYSKEAGDARYLKATSNLIDLTDKAAARTNLGLGSSAILNTGTAGNTVVTFNSNGTWSGTQNFLYANFKSTAATPLKIESANPTIMFAETDAGSTQYVMVNDKTSFRIHETNTGGPNVFDYDSARKNVRLPALVLTSALAISEGGTRCNK</sequence>
<comment type="caution">
    <text evidence="1">The sequence shown here is derived from an EMBL/GenBank/DDBJ whole genome shotgun (WGS) entry which is preliminary data.</text>
</comment>
<accession>A0A8S7CUY1</accession>